<reference evidence="5 6" key="1">
    <citation type="submission" date="2019-09" db="EMBL/GenBank/DDBJ databases">
        <title>Bird 10,000 Genomes (B10K) Project - Family phase.</title>
        <authorList>
            <person name="Zhang G."/>
        </authorList>
    </citation>
    <scope>NUCLEOTIDE SEQUENCE [LARGE SCALE GENOMIC DNA]</scope>
    <source>
        <strain evidence="5">B10K-CU-031-12</strain>
        <tissue evidence="5">Muscle</tissue>
    </source>
</reference>
<keyword evidence="3" id="KW-0812">Transmembrane</keyword>
<sequence length="150" mass="17173">ITCPGVQLKDKQELYLSVFVLGQYHKTECVPAVFPLFFQERLLFEKVRYSKIYPGFNIALCVVSVLHGFVYFPIKVCIFFLVGKVLATYEENTRDFLFPDPKLTHGLCGLQREVLMKRSPSFTGIAPKLRFSTTCLISDSLFILGRSHIQ</sequence>
<keyword evidence="6" id="KW-1185">Reference proteome</keyword>
<feature type="non-terminal residue" evidence="5">
    <location>
        <position position="1"/>
    </location>
</feature>
<dbReference type="InterPro" id="IPR032732">
    <property type="entry name" value="SPATA6_N"/>
</dbReference>
<comment type="caution">
    <text evidence="5">The sequence shown here is derived from an EMBL/GenBank/DDBJ whole genome shotgun (WGS) entry which is preliminary data.</text>
</comment>
<comment type="similarity">
    <text evidence="1">Belongs to the SPATA6 family.</text>
</comment>
<name>A0A7K8R9S7_9PASS</name>
<proteinExistence type="inferred from homology"/>
<keyword evidence="3" id="KW-0472">Membrane</keyword>
<evidence type="ECO:0000256" key="3">
    <source>
        <dbReference type="SAM" id="Phobius"/>
    </source>
</evidence>
<dbReference type="PANTHER" id="PTHR16435:SF3">
    <property type="entry name" value="SPERMATOGENESIS-ASSOCIATED PROTEIN 6"/>
    <property type="match status" value="1"/>
</dbReference>
<dbReference type="PANTHER" id="PTHR16435">
    <property type="entry name" value="SPERMATOGENESIS-ASSOCIATED PROTEIN 6 SPATA6"/>
    <property type="match status" value="1"/>
</dbReference>
<evidence type="ECO:0000259" key="4">
    <source>
        <dbReference type="Pfam" id="PF14909"/>
    </source>
</evidence>
<evidence type="ECO:0000313" key="6">
    <source>
        <dbReference type="Proteomes" id="UP000574210"/>
    </source>
</evidence>
<evidence type="ECO:0000256" key="2">
    <source>
        <dbReference type="ARBA" id="ARBA00022553"/>
    </source>
</evidence>
<feature type="domain" description="Spermatogenesis-associated protein 6 N-terminal" evidence="4">
    <location>
        <begin position="1"/>
        <end position="137"/>
    </location>
</feature>
<dbReference type="EMBL" id="VWYZ01000002">
    <property type="protein sequence ID" value="NXF14639.1"/>
    <property type="molecule type" value="Genomic_DNA"/>
</dbReference>
<keyword evidence="3" id="KW-1133">Transmembrane helix</keyword>
<evidence type="ECO:0000256" key="1">
    <source>
        <dbReference type="ARBA" id="ARBA00006215"/>
    </source>
</evidence>
<organism evidence="5 6">
    <name type="scientific">Rhodinocichla rosea</name>
    <dbReference type="NCBI Taxonomy" id="58203"/>
    <lineage>
        <taxon>Eukaryota</taxon>
        <taxon>Metazoa</taxon>
        <taxon>Chordata</taxon>
        <taxon>Craniata</taxon>
        <taxon>Vertebrata</taxon>
        <taxon>Euteleostomi</taxon>
        <taxon>Archelosauria</taxon>
        <taxon>Archosauria</taxon>
        <taxon>Dinosauria</taxon>
        <taxon>Saurischia</taxon>
        <taxon>Theropoda</taxon>
        <taxon>Coelurosauria</taxon>
        <taxon>Aves</taxon>
        <taxon>Neognathae</taxon>
        <taxon>Neoaves</taxon>
        <taxon>Telluraves</taxon>
        <taxon>Australaves</taxon>
        <taxon>Passeriformes</taxon>
        <taxon>Thraupidae</taxon>
        <taxon>Rhodinocichla</taxon>
    </lineage>
</organism>
<dbReference type="GO" id="GO:0044458">
    <property type="term" value="P:motile cilium assembly"/>
    <property type="evidence" value="ECO:0007669"/>
    <property type="project" value="TreeGrafter"/>
</dbReference>
<dbReference type="InterPro" id="IPR042769">
    <property type="entry name" value="SPATA6_fam"/>
</dbReference>
<dbReference type="GO" id="GO:0120212">
    <property type="term" value="C:sperm head-tail coupling apparatus"/>
    <property type="evidence" value="ECO:0007669"/>
    <property type="project" value="InterPro"/>
</dbReference>
<dbReference type="AlphaFoldDB" id="A0A7K8R9S7"/>
<evidence type="ECO:0000313" key="5">
    <source>
        <dbReference type="EMBL" id="NXF14639.1"/>
    </source>
</evidence>
<dbReference type="GO" id="GO:0007283">
    <property type="term" value="P:spermatogenesis"/>
    <property type="evidence" value="ECO:0007669"/>
    <property type="project" value="InterPro"/>
</dbReference>
<dbReference type="Pfam" id="PF14909">
    <property type="entry name" value="SPATA6"/>
    <property type="match status" value="1"/>
</dbReference>
<feature type="transmembrane region" description="Helical" evidence="3">
    <location>
        <begin position="52"/>
        <end position="74"/>
    </location>
</feature>
<gene>
    <name evidence="5" type="primary">Spata6</name>
    <name evidence="5" type="ORF">RHOROS_R09081</name>
</gene>
<dbReference type="Proteomes" id="UP000574210">
    <property type="component" value="Unassembled WGS sequence"/>
</dbReference>
<feature type="non-terminal residue" evidence="5">
    <location>
        <position position="150"/>
    </location>
</feature>
<dbReference type="GO" id="GO:0032027">
    <property type="term" value="F:myosin light chain binding"/>
    <property type="evidence" value="ECO:0007669"/>
    <property type="project" value="InterPro"/>
</dbReference>
<keyword evidence="2" id="KW-0597">Phosphoprotein</keyword>
<accession>A0A7K8R9S7</accession>
<protein>
    <submittedName>
        <fullName evidence="5">SPAT6 protein</fullName>
    </submittedName>
</protein>